<dbReference type="Proteomes" id="UP000275267">
    <property type="component" value="Unassembled WGS sequence"/>
</dbReference>
<protein>
    <submittedName>
        <fullName evidence="2">Uncharacterized protein</fullName>
    </submittedName>
</protein>
<keyword evidence="3" id="KW-1185">Reference proteome</keyword>
<organism evidence="2 3">
    <name type="scientific">Panicum miliaceum</name>
    <name type="common">Proso millet</name>
    <name type="synonym">Broomcorn millet</name>
    <dbReference type="NCBI Taxonomy" id="4540"/>
    <lineage>
        <taxon>Eukaryota</taxon>
        <taxon>Viridiplantae</taxon>
        <taxon>Streptophyta</taxon>
        <taxon>Embryophyta</taxon>
        <taxon>Tracheophyta</taxon>
        <taxon>Spermatophyta</taxon>
        <taxon>Magnoliopsida</taxon>
        <taxon>Liliopsida</taxon>
        <taxon>Poales</taxon>
        <taxon>Poaceae</taxon>
        <taxon>PACMAD clade</taxon>
        <taxon>Panicoideae</taxon>
        <taxon>Panicodae</taxon>
        <taxon>Paniceae</taxon>
        <taxon>Panicinae</taxon>
        <taxon>Panicum</taxon>
        <taxon>Panicum sect. Panicum</taxon>
    </lineage>
</organism>
<evidence type="ECO:0000313" key="3">
    <source>
        <dbReference type="Proteomes" id="UP000275267"/>
    </source>
</evidence>
<reference evidence="3" key="1">
    <citation type="journal article" date="2019" name="Nat. Commun.">
        <title>The genome of broomcorn millet.</title>
        <authorList>
            <person name="Zou C."/>
            <person name="Miki D."/>
            <person name="Li D."/>
            <person name="Tang Q."/>
            <person name="Xiao L."/>
            <person name="Rajput S."/>
            <person name="Deng P."/>
            <person name="Jia W."/>
            <person name="Huang R."/>
            <person name="Zhang M."/>
            <person name="Sun Y."/>
            <person name="Hu J."/>
            <person name="Fu X."/>
            <person name="Schnable P.S."/>
            <person name="Li F."/>
            <person name="Zhang H."/>
            <person name="Feng B."/>
            <person name="Zhu X."/>
            <person name="Liu R."/>
            <person name="Schnable J.C."/>
            <person name="Zhu J.-K."/>
            <person name="Zhang H."/>
        </authorList>
    </citation>
    <scope>NUCLEOTIDE SEQUENCE [LARGE SCALE GENOMIC DNA]</scope>
</reference>
<sequence length="146" mass="14755">MPLRAAAAEYLCGSTHAGRQGAGRAGSTGGHSAEPSLRAAALPSRRPATDPRNRCHRPPASGTCGAAAAMLPDRRLVPLLPAAGGNSGAGGAGQMGAGGRARLGSACGQGQGRVTERWVGEGRAWVNKVSVEKNNLFPVETLSNFT</sequence>
<dbReference type="EMBL" id="PQIB02000006">
    <property type="protein sequence ID" value="RLN11501.1"/>
    <property type="molecule type" value="Genomic_DNA"/>
</dbReference>
<dbReference type="AlphaFoldDB" id="A0A3L6RX17"/>
<evidence type="ECO:0000256" key="1">
    <source>
        <dbReference type="SAM" id="MobiDB-lite"/>
    </source>
</evidence>
<name>A0A3L6RX17_PANMI</name>
<feature type="compositionally biased region" description="Gly residues" evidence="1">
    <location>
        <begin position="20"/>
        <end position="29"/>
    </location>
</feature>
<evidence type="ECO:0000313" key="2">
    <source>
        <dbReference type="EMBL" id="RLN11501.1"/>
    </source>
</evidence>
<feature type="region of interest" description="Disordered" evidence="1">
    <location>
        <begin position="16"/>
        <end position="63"/>
    </location>
</feature>
<proteinExistence type="predicted"/>
<feature type="compositionally biased region" description="Low complexity" evidence="1">
    <location>
        <begin position="35"/>
        <end position="46"/>
    </location>
</feature>
<gene>
    <name evidence="2" type="ORF">C2845_PM09G04510</name>
</gene>
<accession>A0A3L6RX17</accession>
<comment type="caution">
    <text evidence="2">The sequence shown here is derived from an EMBL/GenBank/DDBJ whole genome shotgun (WGS) entry which is preliminary data.</text>
</comment>